<accession>A0A2P5ESX1</accession>
<reference evidence="2" key="1">
    <citation type="submission" date="2016-06" db="EMBL/GenBank/DDBJ databases">
        <title>Parallel loss of symbiosis genes in relatives of nitrogen-fixing non-legume Parasponia.</title>
        <authorList>
            <person name="Van Velzen R."/>
            <person name="Holmer R."/>
            <person name="Bu F."/>
            <person name="Rutten L."/>
            <person name="Van Zeijl A."/>
            <person name="Liu W."/>
            <person name="Santuari L."/>
            <person name="Cao Q."/>
            <person name="Sharma T."/>
            <person name="Shen D."/>
            <person name="Roswanjaya Y."/>
            <person name="Wardhani T."/>
            <person name="Kalhor M.S."/>
            <person name="Jansen J."/>
            <person name="Van den Hoogen J."/>
            <person name="Gungor B."/>
            <person name="Hartog M."/>
            <person name="Hontelez J."/>
            <person name="Verver J."/>
            <person name="Yang W.-C."/>
            <person name="Schijlen E."/>
            <person name="Repin R."/>
            <person name="Schilthuizen M."/>
            <person name="Schranz E."/>
            <person name="Heidstra R."/>
            <person name="Miyata K."/>
            <person name="Fedorova E."/>
            <person name="Kohlen W."/>
            <person name="Bisseling T."/>
            <person name="Smit S."/>
            <person name="Geurts R."/>
        </authorList>
    </citation>
    <scope>NUCLEOTIDE SEQUENCE [LARGE SCALE GENOMIC DNA]</scope>
    <source>
        <strain evidence="2">cv. RG33-2</strain>
    </source>
</reference>
<name>A0A2P5ESX1_TREOI</name>
<comment type="caution">
    <text evidence="1">The sequence shown here is derived from an EMBL/GenBank/DDBJ whole genome shotgun (WGS) entry which is preliminary data.</text>
</comment>
<sequence>MGYDGCLIGKIFGENGLDDGDAYQKGATKLLLIWFFQMITRLADNSSNCMVDAKSPVTDLLTLKGLKALQPSFNKLSGGGGTPLRQYNFRHPGDIGPIASCLIRSGSSHVPR</sequence>
<proteinExistence type="predicted"/>
<gene>
    <name evidence="1" type="ORF">TorRG33x02_155490</name>
</gene>
<keyword evidence="2" id="KW-1185">Reference proteome</keyword>
<organism evidence="1 2">
    <name type="scientific">Trema orientale</name>
    <name type="common">Charcoal tree</name>
    <name type="synonym">Celtis orientalis</name>
    <dbReference type="NCBI Taxonomy" id="63057"/>
    <lineage>
        <taxon>Eukaryota</taxon>
        <taxon>Viridiplantae</taxon>
        <taxon>Streptophyta</taxon>
        <taxon>Embryophyta</taxon>
        <taxon>Tracheophyta</taxon>
        <taxon>Spermatophyta</taxon>
        <taxon>Magnoliopsida</taxon>
        <taxon>eudicotyledons</taxon>
        <taxon>Gunneridae</taxon>
        <taxon>Pentapetalae</taxon>
        <taxon>rosids</taxon>
        <taxon>fabids</taxon>
        <taxon>Rosales</taxon>
        <taxon>Cannabaceae</taxon>
        <taxon>Trema</taxon>
    </lineage>
</organism>
<evidence type="ECO:0000313" key="1">
    <source>
        <dbReference type="EMBL" id="PON88644.1"/>
    </source>
</evidence>
<dbReference type="Proteomes" id="UP000237000">
    <property type="component" value="Unassembled WGS sequence"/>
</dbReference>
<dbReference type="AlphaFoldDB" id="A0A2P5ESX1"/>
<dbReference type="EMBL" id="JXTC01000103">
    <property type="protein sequence ID" value="PON88644.1"/>
    <property type="molecule type" value="Genomic_DNA"/>
</dbReference>
<evidence type="ECO:0000313" key="2">
    <source>
        <dbReference type="Proteomes" id="UP000237000"/>
    </source>
</evidence>
<protein>
    <submittedName>
        <fullName evidence="1">Uncharacterized protein</fullName>
    </submittedName>
</protein>
<dbReference type="InParanoid" id="A0A2P5ESX1"/>